<comment type="caution">
    <text evidence="2">The sequence shown here is derived from an EMBL/GenBank/DDBJ whole genome shotgun (WGS) entry which is preliminary data.</text>
</comment>
<feature type="compositionally biased region" description="Basic and acidic residues" evidence="1">
    <location>
        <begin position="71"/>
        <end position="81"/>
    </location>
</feature>
<evidence type="ECO:0000313" key="2">
    <source>
        <dbReference type="EMBL" id="KAL3077731.1"/>
    </source>
</evidence>
<feature type="compositionally biased region" description="Basic residues" evidence="1">
    <location>
        <begin position="100"/>
        <end position="109"/>
    </location>
</feature>
<proteinExistence type="predicted"/>
<keyword evidence="3" id="KW-1185">Reference proteome</keyword>
<dbReference type="EMBL" id="JBICBT010001223">
    <property type="protein sequence ID" value="KAL3077731.1"/>
    <property type="molecule type" value="Genomic_DNA"/>
</dbReference>
<reference evidence="2 3" key="1">
    <citation type="submission" date="2024-10" db="EMBL/GenBank/DDBJ databases">
        <authorList>
            <person name="Kim D."/>
        </authorList>
    </citation>
    <scope>NUCLEOTIDE SEQUENCE [LARGE SCALE GENOMIC DNA]</scope>
    <source>
        <strain evidence="2">BH-2024</strain>
    </source>
</reference>
<evidence type="ECO:0000256" key="1">
    <source>
        <dbReference type="SAM" id="MobiDB-lite"/>
    </source>
</evidence>
<dbReference type="AlphaFoldDB" id="A0ABD2IF31"/>
<name>A0ABD2IF31_9BILA</name>
<organism evidence="2 3">
    <name type="scientific">Heterodera trifolii</name>
    <dbReference type="NCBI Taxonomy" id="157864"/>
    <lineage>
        <taxon>Eukaryota</taxon>
        <taxon>Metazoa</taxon>
        <taxon>Ecdysozoa</taxon>
        <taxon>Nematoda</taxon>
        <taxon>Chromadorea</taxon>
        <taxon>Rhabditida</taxon>
        <taxon>Tylenchina</taxon>
        <taxon>Tylenchomorpha</taxon>
        <taxon>Tylenchoidea</taxon>
        <taxon>Heteroderidae</taxon>
        <taxon>Heteroderinae</taxon>
        <taxon>Heterodera</taxon>
    </lineage>
</organism>
<protein>
    <submittedName>
        <fullName evidence="2">Uncharacterized protein</fullName>
    </submittedName>
</protein>
<evidence type="ECO:0000313" key="3">
    <source>
        <dbReference type="Proteomes" id="UP001620626"/>
    </source>
</evidence>
<dbReference type="Proteomes" id="UP001620626">
    <property type="component" value="Unassembled WGS sequence"/>
</dbReference>
<sequence>MPRAKGIKGWQQKKARFYKGIERARDTGESTPALVAGHEAVHSVAVIMQTHMPQWPGKRRHRSGHSQRAGVAEKEGKEEGTWKGQRKKGAQNGDRSSDRRIHRRGQKFS</sequence>
<gene>
    <name evidence="2" type="ORF">niasHT_035523</name>
</gene>
<feature type="region of interest" description="Disordered" evidence="1">
    <location>
        <begin position="53"/>
        <end position="109"/>
    </location>
</feature>
<accession>A0ABD2IF31</accession>